<evidence type="ECO:0000313" key="2">
    <source>
        <dbReference type="EMBL" id="BET03080.1"/>
    </source>
</evidence>
<keyword evidence="3" id="KW-1185">Reference proteome</keyword>
<feature type="compositionally biased region" description="Basic and acidic residues" evidence="1">
    <location>
        <begin position="23"/>
        <end position="39"/>
    </location>
</feature>
<organism evidence="2 3">
    <name type="scientific">Nesidiocoris tenuis</name>
    <dbReference type="NCBI Taxonomy" id="355587"/>
    <lineage>
        <taxon>Eukaryota</taxon>
        <taxon>Metazoa</taxon>
        <taxon>Ecdysozoa</taxon>
        <taxon>Arthropoda</taxon>
        <taxon>Hexapoda</taxon>
        <taxon>Insecta</taxon>
        <taxon>Pterygota</taxon>
        <taxon>Neoptera</taxon>
        <taxon>Paraneoptera</taxon>
        <taxon>Hemiptera</taxon>
        <taxon>Heteroptera</taxon>
        <taxon>Panheteroptera</taxon>
        <taxon>Cimicomorpha</taxon>
        <taxon>Miridae</taxon>
        <taxon>Dicyphina</taxon>
        <taxon>Nesidiocoris</taxon>
    </lineage>
</organism>
<reference evidence="2 3" key="1">
    <citation type="submission" date="2023-09" db="EMBL/GenBank/DDBJ databases">
        <title>Nesidiocoris tenuis whole genome shotgun sequence.</title>
        <authorList>
            <person name="Shibata T."/>
            <person name="Shimoda M."/>
            <person name="Kobayashi T."/>
            <person name="Uehara T."/>
        </authorList>
    </citation>
    <scope>NUCLEOTIDE SEQUENCE [LARGE SCALE GENOMIC DNA]</scope>
    <source>
        <strain evidence="2 3">Japan</strain>
    </source>
</reference>
<name>A0ABN7BH34_9HEMI</name>
<evidence type="ECO:0000313" key="3">
    <source>
        <dbReference type="Proteomes" id="UP001307889"/>
    </source>
</evidence>
<accession>A0ABN7BH34</accession>
<dbReference type="EMBL" id="AP028923">
    <property type="protein sequence ID" value="BET03080.1"/>
    <property type="molecule type" value="Genomic_DNA"/>
</dbReference>
<gene>
    <name evidence="2" type="ORF">NTJ_15898</name>
</gene>
<protein>
    <submittedName>
        <fullName evidence="2">Uncharacterized protein</fullName>
    </submittedName>
</protein>
<feature type="region of interest" description="Disordered" evidence="1">
    <location>
        <begin position="1"/>
        <end position="47"/>
    </location>
</feature>
<evidence type="ECO:0000256" key="1">
    <source>
        <dbReference type="SAM" id="MobiDB-lite"/>
    </source>
</evidence>
<proteinExistence type="predicted"/>
<dbReference type="Proteomes" id="UP001307889">
    <property type="component" value="Chromosome 15"/>
</dbReference>
<sequence>MVSSQQPWGTVHKLSSKAQLRSACKEKSSPVNEKGRPENPDQLSQVEHTEENRFMLYHRDDEREILFLMQHFSYASFSSDRRLR</sequence>